<dbReference type="CDD" id="cd00560">
    <property type="entry name" value="PanC"/>
    <property type="match status" value="1"/>
</dbReference>
<comment type="caution">
    <text evidence="13">Lacks conserved residue(s) required for the propagation of feature annotation.</text>
</comment>
<dbReference type="Pfam" id="PF02569">
    <property type="entry name" value="Pantoate_ligase"/>
    <property type="match status" value="1"/>
</dbReference>
<dbReference type="OrthoDB" id="9773087at2"/>
<dbReference type="EMBL" id="MPRK01000010">
    <property type="protein sequence ID" value="OOZ42840.1"/>
    <property type="molecule type" value="Genomic_DNA"/>
</dbReference>
<gene>
    <name evidence="13" type="primary">panC</name>
    <name evidence="14" type="ORF">BOW52_01235</name>
</gene>
<dbReference type="SUPFAM" id="SSF52374">
    <property type="entry name" value="Nucleotidylyl transferase"/>
    <property type="match status" value="1"/>
</dbReference>
<evidence type="ECO:0000256" key="7">
    <source>
        <dbReference type="ARBA" id="ARBA00022598"/>
    </source>
</evidence>
<dbReference type="HAMAP" id="MF_00158">
    <property type="entry name" value="PanC"/>
    <property type="match status" value="1"/>
</dbReference>
<dbReference type="GO" id="GO:0015940">
    <property type="term" value="P:pantothenate biosynthetic process"/>
    <property type="evidence" value="ECO:0007669"/>
    <property type="project" value="UniProtKB-UniRule"/>
</dbReference>
<feature type="binding site" evidence="13">
    <location>
        <begin position="30"/>
        <end position="37"/>
    </location>
    <ligand>
        <name>ATP</name>
        <dbReference type="ChEBI" id="CHEBI:30616"/>
    </ligand>
</feature>
<dbReference type="InterPro" id="IPR014729">
    <property type="entry name" value="Rossmann-like_a/b/a_fold"/>
</dbReference>
<comment type="similarity">
    <text evidence="3 13">Belongs to the pantothenate synthetase family.</text>
</comment>
<feature type="binding site" evidence="13">
    <location>
        <position position="61"/>
    </location>
    <ligand>
        <name>(R)-pantoate</name>
        <dbReference type="ChEBI" id="CHEBI:15980"/>
    </ligand>
</feature>
<sequence>MITLHDVIVLRARVADWKSQGKRVALVPTMGNLHSGHISLVKRAKELADVVVSTIFVNPMQFGEGEDFDSYPRTLEDDQLKLEAAGNDLLFAPPVEAVYPNGKAQQTTVSVPGVSSILCGTSRPGHFDGVTTVVTKLFNMVQPDVALFGEKDYQQLHIIRRMTEELSMPIEIIGCATQRETDGLAMSSRNGYLTAEERHIAPRLYQILTRSAESIKSGISLADVKLQATNALREAGFSPDYFEIRDADTLLEPVESTDVLVLLVAARLGSTRLIDNLRIDDATSNVIY</sequence>
<dbReference type="FunFam" id="3.30.1300.10:FF:000001">
    <property type="entry name" value="Pantothenate synthetase"/>
    <property type="match status" value="1"/>
</dbReference>
<evidence type="ECO:0000313" key="14">
    <source>
        <dbReference type="EMBL" id="OOZ42840.1"/>
    </source>
</evidence>
<reference evidence="14 15" key="1">
    <citation type="submission" date="2016-11" db="EMBL/GenBank/DDBJ databases">
        <title>Mixed transmission modes and dynamic genome evolution in an obligate animal-bacterial symbiosis.</title>
        <authorList>
            <person name="Russell S.L."/>
            <person name="Corbett-Detig R.B."/>
            <person name="Cavanaugh C.M."/>
        </authorList>
    </citation>
    <scope>NUCLEOTIDE SEQUENCE [LARGE SCALE GENOMIC DNA]</scope>
    <source>
        <strain evidence="14">Sp-SM6</strain>
    </source>
</reference>
<feature type="active site" description="Proton donor" evidence="13">
    <location>
        <position position="37"/>
    </location>
</feature>
<dbReference type="FunFam" id="3.40.50.620:FF:000114">
    <property type="entry name" value="Pantothenate synthetase"/>
    <property type="match status" value="1"/>
</dbReference>
<dbReference type="NCBIfam" id="TIGR00125">
    <property type="entry name" value="cyt_tran_rel"/>
    <property type="match status" value="1"/>
</dbReference>
<keyword evidence="6 13" id="KW-0963">Cytoplasm</keyword>
<keyword evidence="8 13" id="KW-0566">Pantothenate biosynthesis</keyword>
<dbReference type="GO" id="GO:0005524">
    <property type="term" value="F:ATP binding"/>
    <property type="evidence" value="ECO:0007669"/>
    <property type="project" value="UniProtKB-KW"/>
</dbReference>
<dbReference type="AlphaFoldDB" id="A0A1T2LCM4"/>
<evidence type="ECO:0000256" key="5">
    <source>
        <dbReference type="ARBA" id="ARBA00014155"/>
    </source>
</evidence>
<dbReference type="NCBIfam" id="TIGR00018">
    <property type="entry name" value="panC"/>
    <property type="match status" value="1"/>
</dbReference>
<dbReference type="InterPro" id="IPR004821">
    <property type="entry name" value="Cyt_trans-like"/>
</dbReference>
<evidence type="ECO:0000256" key="10">
    <source>
        <dbReference type="ARBA" id="ARBA00022840"/>
    </source>
</evidence>
<feature type="binding site" evidence="13">
    <location>
        <position position="61"/>
    </location>
    <ligand>
        <name>beta-alanine</name>
        <dbReference type="ChEBI" id="CHEBI:57966"/>
    </ligand>
</feature>
<evidence type="ECO:0000256" key="9">
    <source>
        <dbReference type="ARBA" id="ARBA00022741"/>
    </source>
</evidence>
<evidence type="ECO:0000256" key="6">
    <source>
        <dbReference type="ARBA" id="ARBA00022490"/>
    </source>
</evidence>
<dbReference type="UniPathway" id="UPA00028">
    <property type="reaction ID" value="UER00005"/>
</dbReference>
<name>A0A1T2LCM4_9GAMM</name>
<dbReference type="Gene3D" id="3.30.1300.10">
    <property type="entry name" value="Pantoate-beta-alanine ligase, C-terminal domain"/>
    <property type="match status" value="1"/>
</dbReference>
<comment type="miscellaneous">
    <text evidence="13">The reaction proceeds by a bi uni uni bi ping pong mechanism.</text>
</comment>
<dbReference type="GO" id="GO:0005829">
    <property type="term" value="C:cytosol"/>
    <property type="evidence" value="ECO:0007669"/>
    <property type="project" value="TreeGrafter"/>
</dbReference>
<accession>A0A1T2LCM4</accession>
<protein>
    <recommendedName>
        <fullName evidence="5 13">Pantothenate synthetase</fullName>
        <shortName evidence="13">PS</shortName>
        <ecNumber evidence="4 13">6.3.2.1</ecNumber>
    </recommendedName>
    <alternativeName>
        <fullName evidence="13">Pantoate--beta-alanine ligase</fullName>
    </alternativeName>
    <alternativeName>
        <fullName evidence="13">Pantoate-activating enzyme</fullName>
    </alternativeName>
</protein>
<comment type="catalytic activity">
    <reaction evidence="11 13">
        <text>(R)-pantoate + beta-alanine + ATP = (R)-pantothenate + AMP + diphosphate + H(+)</text>
        <dbReference type="Rhea" id="RHEA:10912"/>
        <dbReference type="ChEBI" id="CHEBI:15378"/>
        <dbReference type="ChEBI" id="CHEBI:15980"/>
        <dbReference type="ChEBI" id="CHEBI:29032"/>
        <dbReference type="ChEBI" id="CHEBI:30616"/>
        <dbReference type="ChEBI" id="CHEBI:33019"/>
        <dbReference type="ChEBI" id="CHEBI:57966"/>
        <dbReference type="ChEBI" id="CHEBI:456215"/>
        <dbReference type="EC" id="6.3.2.1"/>
    </reaction>
</comment>
<dbReference type="PANTHER" id="PTHR21299:SF1">
    <property type="entry name" value="PANTOATE--BETA-ALANINE LIGASE"/>
    <property type="match status" value="1"/>
</dbReference>
<comment type="function">
    <text evidence="12 13">Catalyzes the condensation of pantoate with beta-alanine in an ATP-dependent reaction via a pantoyl-adenylate intermediate.</text>
</comment>
<dbReference type="Proteomes" id="UP000190198">
    <property type="component" value="Unassembled WGS sequence"/>
</dbReference>
<comment type="subcellular location">
    <subcellularLocation>
        <location evidence="1 13">Cytoplasm</location>
    </subcellularLocation>
</comment>
<feature type="binding site" evidence="13">
    <location>
        <begin position="186"/>
        <end position="189"/>
    </location>
    <ligand>
        <name>ATP</name>
        <dbReference type="ChEBI" id="CHEBI:30616"/>
    </ligand>
</feature>
<keyword evidence="10 13" id="KW-0067">ATP-binding</keyword>
<evidence type="ECO:0000256" key="13">
    <source>
        <dbReference type="HAMAP-Rule" id="MF_00158"/>
    </source>
</evidence>
<proteinExistence type="inferred from homology"/>
<dbReference type="GO" id="GO:0004592">
    <property type="term" value="F:pantoate-beta-alanine ligase activity"/>
    <property type="evidence" value="ECO:0007669"/>
    <property type="project" value="UniProtKB-UniRule"/>
</dbReference>
<evidence type="ECO:0000256" key="8">
    <source>
        <dbReference type="ARBA" id="ARBA00022655"/>
    </source>
</evidence>
<keyword evidence="9 13" id="KW-0547">Nucleotide-binding</keyword>
<evidence type="ECO:0000256" key="4">
    <source>
        <dbReference type="ARBA" id="ARBA00012219"/>
    </source>
</evidence>
<feature type="binding site" evidence="13">
    <location>
        <position position="155"/>
    </location>
    <ligand>
        <name>(R)-pantoate</name>
        <dbReference type="ChEBI" id="CHEBI:15980"/>
    </ligand>
</feature>
<evidence type="ECO:0000256" key="12">
    <source>
        <dbReference type="ARBA" id="ARBA00055042"/>
    </source>
</evidence>
<comment type="subunit">
    <text evidence="13">Homodimer.</text>
</comment>
<comment type="pathway">
    <text evidence="2 13">Cofactor biosynthesis; (R)-pantothenate biosynthesis; (R)-pantothenate from (R)-pantoate and beta-alanine: step 1/1.</text>
</comment>
<comment type="caution">
    <text evidence="14">The sequence shown here is derived from an EMBL/GenBank/DDBJ whole genome shotgun (WGS) entry which is preliminary data.</text>
</comment>
<dbReference type="RefSeq" id="WP_078476058.1">
    <property type="nucleotide sequence ID" value="NZ_MPRK01000010.1"/>
</dbReference>
<evidence type="ECO:0000256" key="11">
    <source>
        <dbReference type="ARBA" id="ARBA00048258"/>
    </source>
</evidence>
<feature type="binding site" evidence="13">
    <location>
        <begin position="149"/>
        <end position="152"/>
    </location>
    <ligand>
        <name>ATP</name>
        <dbReference type="ChEBI" id="CHEBI:30616"/>
    </ligand>
</feature>
<evidence type="ECO:0000313" key="15">
    <source>
        <dbReference type="Proteomes" id="UP000190198"/>
    </source>
</evidence>
<dbReference type="EC" id="6.3.2.1" evidence="4 13"/>
<dbReference type="PANTHER" id="PTHR21299">
    <property type="entry name" value="CYTIDYLATE KINASE/PANTOATE-BETA-ALANINE LIGASE"/>
    <property type="match status" value="1"/>
</dbReference>
<dbReference type="Gene3D" id="3.40.50.620">
    <property type="entry name" value="HUPs"/>
    <property type="match status" value="1"/>
</dbReference>
<organism evidence="14 15">
    <name type="scientific">Solemya elarraichensis gill symbiont</name>
    <dbReference type="NCBI Taxonomy" id="1918949"/>
    <lineage>
        <taxon>Bacteria</taxon>
        <taxon>Pseudomonadati</taxon>
        <taxon>Pseudomonadota</taxon>
        <taxon>Gammaproteobacteria</taxon>
        <taxon>sulfur-oxidizing symbionts</taxon>
    </lineage>
</organism>
<evidence type="ECO:0000256" key="1">
    <source>
        <dbReference type="ARBA" id="ARBA00004496"/>
    </source>
</evidence>
<keyword evidence="15" id="KW-1185">Reference proteome</keyword>
<evidence type="ECO:0000256" key="3">
    <source>
        <dbReference type="ARBA" id="ARBA00009256"/>
    </source>
</evidence>
<dbReference type="InterPro" id="IPR003721">
    <property type="entry name" value="Pantoate_ligase"/>
</dbReference>
<dbReference type="InterPro" id="IPR042176">
    <property type="entry name" value="Pantoate_ligase_C"/>
</dbReference>
<keyword evidence="7 13" id="KW-0436">Ligase</keyword>
<evidence type="ECO:0000256" key="2">
    <source>
        <dbReference type="ARBA" id="ARBA00004990"/>
    </source>
</evidence>